<evidence type="ECO:0000313" key="2">
    <source>
        <dbReference type="EMBL" id="CAH0108899.1"/>
    </source>
</evidence>
<comment type="caution">
    <text evidence="2">The sequence shown here is derived from an EMBL/GenBank/DDBJ whole genome shotgun (WGS) entry which is preliminary data.</text>
</comment>
<name>A0A8J2RUQ7_9CRUS</name>
<feature type="compositionally biased region" description="Basic and acidic residues" evidence="1">
    <location>
        <begin position="401"/>
        <end position="430"/>
    </location>
</feature>
<dbReference type="EMBL" id="CAKKLH010000288">
    <property type="protein sequence ID" value="CAH0108899.1"/>
    <property type="molecule type" value="Genomic_DNA"/>
</dbReference>
<gene>
    <name evidence="2" type="ORF">DGAL_LOCUS12355</name>
</gene>
<feature type="region of interest" description="Disordered" evidence="1">
    <location>
        <begin position="248"/>
        <end position="277"/>
    </location>
</feature>
<feature type="compositionally biased region" description="Basic and acidic residues" evidence="1">
    <location>
        <begin position="481"/>
        <end position="498"/>
    </location>
</feature>
<feature type="region of interest" description="Disordered" evidence="1">
    <location>
        <begin position="369"/>
        <end position="449"/>
    </location>
</feature>
<proteinExistence type="predicted"/>
<protein>
    <recommendedName>
        <fullName evidence="4">Arginine/serine-rich protein PNISR</fullName>
    </recommendedName>
</protein>
<feature type="region of interest" description="Disordered" evidence="1">
    <location>
        <begin position="129"/>
        <end position="155"/>
    </location>
</feature>
<feature type="compositionally biased region" description="Acidic residues" evidence="1">
    <location>
        <begin position="256"/>
        <end position="265"/>
    </location>
</feature>
<feature type="compositionally biased region" description="Polar residues" evidence="1">
    <location>
        <begin position="387"/>
        <end position="400"/>
    </location>
</feature>
<feature type="compositionally biased region" description="Polar residues" evidence="1">
    <location>
        <begin position="504"/>
        <end position="522"/>
    </location>
</feature>
<feature type="region of interest" description="Disordered" evidence="1">
    <location>
        <begin position="171"/>
        <end position="191"/>
    </location>
</feature>
<sequence length="608" mass="69279">MWAQGNQWGNQMPLDAAAYQNMNHELVDWASLAQQWIRMKEVHETVVLNVPEMAQSHYHSNINLLHSSPSVVELQPSDSNLTSGEAPMDVEKEDEITPSISDWNWQSQSLNQQTQNSWPLQHGPYVPRHPFPQNIHPGAANLPTAGGPSQTFLSTVSPSMNFSRVPLLPLPPSVKPNSSDEDSLGASSFNSMPAIDASKRKNLPAWIREGLEKMEKEKQKKEEREKFLFERELKRKKELELGGQGDLHVARSRFDDSEEDEDDNADETKSPLIKESTPAVCNAPTLEDIMTRIRQLMTEILLEVTTEEIRSAALEASQRAKGKSGLIVLSTYSCIYYGTEKEVTFCLKIKNRQVQSPLSSKSLTRKLGLDQYGSDSEDDSDQETDKAYQTTGFENVTSESLRGKNYEKLHRVEENRSADRFSQVEKDFNNSEKPSPYVELDKNNSGGENFSKVLQDGTKVDTDINSKFPHGQGQAETLNSSEKEDSAVKSENVSDYKSEISGVRENSVSLKSQDRSNAGCSRSRQRSRTPSERRKRSRSRDCQYSSRRSRDYPKNRRRSRSRERKRSNSRRRSRDRRRSASRRRSRSNDRKYMTGKGKERASSKDRRK</sequence>
<feature type="compositionally biased region" description="Basic and acidic residues" evidence="1">
    <location>
        <begin position="586"/>
        <end position="608"/>
    </location>
</feature>
<feature type="compositionally biased region" description="Basic residues" evidence="1">
    <location>
        <begin position="555"/>
        <end position="585"/>
    </location>
</feature>
<dbReference type="Pfam" id="PF15996">
    <property type="entry name" value="PNISR"/>
    <property type="match status" value="1"/>
</dbReference>
<organism evidence="2 3">
    <name type="scientific">Daphnia galeata</name>
    <dbReference type="NCBI Taxonomy" id="27404"/>
    <lineage>
        <taxon>Eukaryota</taxon>
        <taxon>Metazoa</taxon>
        <taxon>Ecdysozoa</taxon>
        <taxon>Arthropoda</taxon>
        <taxon>Crustacea</taxon>
        <taxon>Branchiopoda</taxon>
        <taxon>Diplostraca</taxon>
        <taxon>Cladocera</taxon>
        <taxon>Anomopoda</taxon>
        <taxon>Daphniidae</taxon>
        <taxon>Daphnia</taxon>
    </lineage>
</organism>
<evidence type="ECO:0000256" key="1">
    <source>
        <dbReference type="SAM" id="MobiDB-lite"/>
    </source>
</evidence>
<evidence type="ECO:0000313" key="3">
    <source>
        <dbReference type="Proteomes" id="UP000789390"/>
    </source>
</evidence>
<dbReference type="Proteomes" id="UP000789390">
    <property type="component" value="Unassembled WGS sequence"/>
</dbReference>
<dbReference type="InterPro" id="IPR031937">
    <property type="entry name" value="PNISR"/>
</dbReference>
<keyword evidence="3" id="KW-1185">Reference proteome</keyword>
<dbReference type="AlphaFoldDB" id="A0A8J2RUQ7"/>
<accession>A0A8J2RUQ7</accession>
<dbReference type="PANTHER" id="PTHR31518">
    <property type="entry name" value="ARGININE/SERINE-RICH PROTEIN PNISR"/>
    <property type="match status" value="1"/>
</dbReference>
<dbReference type="OrthoDB" id="10065820at2759"/>
<reference evidence="2" key="1">
    <citation type="submission" date="2021-11" db="EMBL/GenBank/DDBJ databases">
        <authorList>
            <person name="Schell T."/>
        </authorList>
    </citation>
    <scope>NUCLEOTIDE SEQUENCE</scope>
    <source>
        <strain evidence="2">M5</strain>
    </source>
</reference>
<feature type="compositionally biased region" description="Basic residues" evidence="1">
    <location>
        <begin position="523"/>
        <end position="538"/>
    </location>
</feature>
<feature type="region of interest" description="Disordered" evidence="1">
    <location>
        <begin position="461"/>
        <end position="608"/>
    </location>
</feature>
<evidence type="ECO:0008006" key="4">
    <source>
        <dbReference type="Google" id="ProtNLM"/>
    </source>
</evidence>